<comment type="subcellular location">
    <subcellularLocation>
        <location evidence="1 11">Mitochondrion inner membrane</location>
        <topology evidence="1 11">Single-pass membrane protein</topology>
        <orientation evidence="1 11">Matrix side</orientation>
    </subcellularLocation>
</comment>
<evidence type="ECO:0000256" key="4">
    <source>
        <dbReference type="ARBA" id="ARBA00022660"/>
    </source>
</evidence>
<keyword evidence="3 11" id="KW-0813">Transport</keyword>
<accession>A0A7S4PIA5</accession>
<feature type="compositionally biased region" description="Basic and acidic residues" evidence="12">
    <location>
        <begin position="22"/>
        <end position="35"/>
    </location>
</feature>
<protein>
    <recommendedName>
        <fullName evidence="11">NADH dehydrogenase [ubiquinone] 1 alpha subcomplex subunit 13</fullName>
    </recommendedName>
</protein>
<keyword evidence="4 11" id="KW-0679">Respiratory chain</keyword>
<evidence type="ECO:0000256" key="3">
    <source>
        <dbReference type="ARBA" id="ARBA00022448"/>
    </source>
</evidence>
<dbReference type="Pfam" id="PF06212">
    <property type="entry name" value="GRIM-19"/>
    <property type="match status" value="1"/>
</dbReference>
<dbReference type="GO" id="GO:0005743">
    <property type="term" value="C:mitochondrial inner membrane"/>
    <property type="evidence" value="ECO:0007669"/>
    <property type="project" value="UniProtKB-SubCell"/>
</dbReference>
<reference evidence="13" key="1">
    <citation type="submission" date="2021-01" db="EMBL/GenBank/DDBJ databases">
        <authorList>
            <person name="Corre E."/>
            <person name="Pelletier E."/>
            <person name="Niang G."/>
            <person name="Scheremetjew M."/>
            <person name="Finn R."/>
            <person name="Kale V."/>
            <person name="Holt S."/>
            <person name="Cochrane G."/>
            <person name="Meng A."/>
            <person name="Brown T."/>
            <person name="Cohen L."/>
        </authorList>
    </citation>
    <scope>NUCLEOTIDE SEQUENCE</scope>
    <source>
        <strain evidence="13">CCMP 2712</strain>
    </source>
</reference>
<comment type="similarity">
    <text evidence="2 11">Belongs to the complex I NDUFA13 subunit family.</text>
</comment>
<organism evidence="13">
    <name type="scientific">Guillardia theta</name>
    <name type="common">Cryptophyte</name>
    <name type="synonym">Cryptomonas phi</name>
    <dbReference type="NCBI Taxonomy" id="55529"/>
    <lineage>
        <taxon>Eukaryota</taxon>
        <taxon>Cryptophyceae</taxon>
        <taxon>Pyrenomonadales</taxon>
        <taxon>Geminigeraceae</taxon>
        <taxon>Guillardia</taxon>
    </lineage>
</organism>
<evidence type="ECO:0000256" key="7">
    <source>
        <dbReference type="ARBA" id="ARBA00022982"/>
    </source>
</evidence>
<keyword evidence="9 11" id="KW-0496">Mitochondrion</keyword>
<keyword evidence="10 11" id="KW-0472">Membrane</keyword>
<dbReference type="EMBL" id="HBKN01046265">
    <property type="protein sequence ID" value="CAE2335932.1"/>
    <property type="molecule type" value="Transcribed_RNA"/>
</dbReference>
<evidence type="ECO:0000313" key="13">
    <source>
        <dbReference type="EMBL" id="CAE2335932.1"/>
    </source>
</evidence>
<feature type="transmembrane region" description="Helical" evidence="11">
    <location>
        <begin position="76"/>
        <end position="96"/>
    </location>
</feature>
<evidence type="ECO:0000256" key="2">
    <source>
        <dbReference type="ARBA" id="ARBA00007312"/>
    </source>
</evidence>
<dbReference type="PANTHER" id="PTHR12966:SF0">
    <property type="entry name" value="NADH DEHYDROGENASE [UBIQUINONE] 1 ALPHA SUBCOMPLEX SUBUNIT 13"/>
    <property type="match status" value="1"/>
</dbReference>
<evidence type="ECO:0000256" key="10">
    <source>
        <dbReference type="ARBA" id="ARBA00023136"/>
    </source>
</evidence>
<evidence type="ECO:0000256" key="8">
    <source>
        <dbReference type="ARBA" id="ARBA00022989"/>
    </source>
</evidence>
<name>A0A7S4PIA5_GUITH</name>
<evidence type="ECO:0000256" key="5">
    <source>
        <dbReference type="ARBA" id="ARBA00022692"/>
    </source>
</evidence>
<dbReference type="PANTHER" id="PTHR12966">
    <property type="entry name" value="NADH DEHYDROGENASE UBIQUINONE 1 ALPHA SUBCOMPLEX SUBUNIT 13"/>
    <property type="match status" value="1"/>
</dbReference>
<gene>
    <name evidence="13" type="ORF">GTHE00462_LOCUS36137</name>
</gene>
<feature type="region of interest" description="Disordered" evidence="12">
    <location>
        <begin position="19"/>
        <end position="61"/>
    </location>
</feature>
<evidence type="ECO:0000256" key="1">
    <source>
        <dbReference type="ARBA" id="ARBA00004298"/>
    </source>
</evidence>
<dbReference type="InterPro" id="IPR009346">
    <property type="entry name" value="GRIM-19"/>
</dbReference>
<comment type="function">
    <text evidence="11">Complex I functions in the transfer of electrons from NADH to the respiratory chain. Accessory subunit of the mitochondrial membrane respiratory chain NADH dehydrogenase (Complex I), that is believed not to be involved in catalysis.</text>
</comment>
<evidence type="ECO:0000256" key="6">
    <source>
        <dbReference type="ARBA" id="ARBA00022792"/>
    </source>
</evidence>
<keyword evidence="6 11" id="KW-0999">Mitochondrion inner membrane</keyword>
<evidence type="ECO:0000256" key="9">
    <source>
        <dbReference type="ARBA" id="ARBA00023128"/>
    </source>
</evidence>
<evidence type="ECO:0000256" key="12">
    <source>
        <dbReference type="SAM" id="MobiDB-lite"/>
    </source>
</evidence>
<dbReference type="AlphaFoldDB" id="A0A7S4PIA5"/>
<dbReference type="GO" id="GO:0045271">
    <property type="term" value="C:respiratory chain complex I"/>
    <property type="evidence" value="ECO:0007669"/>
    <property type="project" value="UniProtKB-UniRule"/>
</dbReference>
<keyword evidence="7 11" id="KW-0249">Electron transport</keyword>
<proteinExistence type="inferred from homology"/>
<sequence>MSALGRLLTRSMQIFRKAPRRSFSDEIKSIPKQDNRNQGPMGSGVKPYEVPAPKQDMPPAGGFPPINTKRNVGKDLAIPSIFIFGTVAVGMMWGMNRLGQGNKQRRALKREKLDMRAALSPFLQAEEDIDYVMREDQKLKWEAEVMKDVPGWVVGENVYHGKRWAPPLFNDVH</sequence>
<evidence type="ECO:0000256" key="11">
    <source>
        <dbReference type="RuleBase" id="RU368034"/>
    </source>
</evidence>
<keyword evidence="5 11" id="KW-0812">Transmembrane</keyword>
<keyword evidence="8 11" id="KW-1133">Transmembrane helix</keyword>